<comment type="caution">
    <text evidence="1">The sequence shown here is derived from an EMBL/GenBank/DDBJ whole genome shotgun (WGS) entry which is preliminary data.</text>
</comment>
<dbReference type="AlphaFoldDB" id="A0AAE0ZYJ9"/>
<dbReference type="EMBL" id="JAWDGP010003030">
    <property type="protein sequence ID" value="KAK3778044.1"/>
    <property type="molecule type" value="Genomic_DNA"/>
</dbReference>
<sequence>MESASKRCIQEPGVWEGGELKISFAATRHWLKCREMLVNFFSATICSVLGLETPLVKITDASGKFVVVDVGSCGGNSDGGVFSRSSLGKKLMSDKLSIPQRGYIP</sequence>
<proteinExistence type="predicted"/>
<gene>
    <name evidence="1" type="ORF">RRG08_007428</name>
</gene>
<feature type="non-terminal residue" evidence="1">
    <location>
        <position position="1"/>
    </location>
</feature>
<name>A0AAE0ZYJ9_9GAST</name>
<evidence type="ECO:0000313" key="1">
    <source>
        <dbReference type="EMBL" id="KAK3778044.1"/>
    </source>
</evidence>
<reference evidence="1" key="1">
    <citation type="journal article" date="2023" name="G3 (Bethesda)">
        <title>A reference genome for the long-term kleptoplast-retaining sea slug Elysia crispata morphotype clarki.</title>
        <authorList>
            <person name="Eastman K.E."/>
            <person name="Pendleton A.L."/>
            <person name="Shaikh M.A."/>
            <person name="Suttiyut T."/>
            <person name="Ogas R."/>
            <person name="Tomko P."/>
            <person name="Gavelis G."/>
            <person name="Widhalm J.R."/>
            <person name="Wisecaver J.H."/>
        </authorList>
    </citation>
    <scope>NUCLEOTIDE SEQUENCE</scope>
    <source>
        <strain evidence="1">ECLA1</strain>
    </source>
</reference>
<keyword evidence="2" id="KW-1185">Reference proteome</keyword>
<accession>A0AAE0ZYJ9</accession>
<protein>
    <submittedName>
        <fullName evidence="1">Uncharacterized protein</fullName>
    </submittedName>
</protein>
<organism evidence="1 2">
    <name type="scientific">Elysia crispata</name>
    <name type="common">lettuce slug</name>
    <dbReference type="NCBI Taxonomy" id="231223"/>
    <lineage>
        <taxon>Eukaryota</taxon>
        <taxon>Metazoa</taxon>
        <taxon>Spiralia</taxon>
        <taxon>Lophotrochozoa</taxon>
        <taxon>Mollusca</taxon>
        <taxon>Gastropoda</taxon>
        <taxon>Heterobranchia</taxon>
        <taxon>Euthyneura</taxon>
        <taxon>Panpulmonata</taxon>
        <taxon>Sacoglossa</taxon>
        <taxon>Placobranchoidea</taxon>
        <taxon>Plakobranchidae</taxon>
        <taxon>Elysia</taxon>
    </lineage>
</organism>
<dbReference type="Proteomes" id="UP001283361">
    <property type="component" value="Unassembled WGS sequence"/>
</dbReference>
<evidence type="ECO:0000313" key="2">
    <source>
        <dbReference type="Proteomes" id="UP001283361"/>
    </source>
</evidence>